<organism evidence="7 8">
    <name type="scientific">Plasmodium relictum</name>
    <dbReference type="NCBI Taxonomy" id="85471"/>
    <lineage>
        <taxon>Eukaryota</taxon>
        <taxon>Sar</taxon>
        <taxon>Alveolata</taxon>
        <taxon>Apicomplexa</taxon>
        <taxon>Aconoidasida</taxon>
        <taxon>Haemosporida</taxon>
        <taxon>Plasmodiidae</taxon>
        <taxon>Plasmodium</taxon>
        <taxon>Plasmodium (Haemamoeba)</taxon>
    </lineage>
</organism>
<dbReference type="GO" id="GO:0005375">
    <property type="term" value="F:copper ion transmembrane transporter activity"/>
    <property type="evidence" value="ECO:0007669"/>
    <property type="project" value="UniProtKB-UniRule"/>
</dbReference>
<dbReference type="Proteomes" id="UP000220158">
    <property type="component" value="Chromosome 12"/>
</dbReference>
<reference evidence="7 8" key="1">
    <citation type="submission" date="2015-04" db="EMBL/GenBank/DDBJ databases">
        <authorList>
            <consortium name="Pathogen Informatics"/>
        </authorList>
    </citation>
    <scope>NUCLEOTIDE SEQUENCE [LARGE SCALE GENOMIC DNA]</scope>
    <source>
        <strain evidence="7 8">SGS1</strain>
    </source>
</reference>
<evidence type="ECO:0000256" key="1">
    <source>
        <dbReference type="ARBA" id="ARBA00004141"/>
    </source>
</evidence>
<dbReference type="EMBL" id="LN835307">
    <property type="protein sequence ID" value="CRH01536.1"/>
    <property type="molecule type" value="Genomic_DNA"/>
</dbReference>
<dbReference type="VEuPathDB" id="PlasmoDB:PRELSG_1242000"/>
<dbReference type="InterPro" id="IPR007274">
    <property type="entry name" value="Cop_transporter"/>
</dbReference>
<dbReference type="Pfam" id="PF04145">
    <property type="entry name" value="Ctr"/>
    <property type="match status" value="2"/>
</dbReference>
<dbReference type="PANTHER" id="PTHR12483:SF27">
    <property type="entry name" value="COPPER TRANSPORT PROTEIN CTR1"/>
    <property type="match status" value="1"/>
</dbReference>
<feature type="transmembrane region" description="Helical" evidence="5">
    <location>
        <begin position="184"/>
        <end position="208"/>
    </location>
</feature>
<protein>
    <recommendedName>
        <fullName evidence="5">Copper transport protein</fullName>
    </recommendedName>
</protein>
<keyword evidence="3 5" id="KW-1133">Transmembrane helix</keyword>
<comment type="subcellular location">
    <subcellularLocation>
        <location evidence="1 5">Membrane</location>
        <topology evidence="1 5">Multi-pass membrane protein</topology>
    </subcellularLocation>
</comment>
<keyword evidence="4 5" id="KW-0472">Membrane</keyword>
<dbReference type="RefSeq" id="XP_028534536.1">
    <property type="nucleotide sequence ID" value="XM_028678226.1"/>
</dbReference>
<evidence type="ECO:0000256" key="6">
    <source>
        <dbReference type="SAM" id="SignalP"/>
    </source>
</evidence>
<dbReference type="AlphaFoldDB" id="A0A1J1HAK0"/>
<dbReference type="GO" id="GO:0005886">
    <property type="term" value="C:plasma membrane"/>
    <property type="evidence" value="ECO:0007669"/>
    <property type="project" value="TreeGrafter"/>
</dbReference>
<keyword evidence="5" id="KW-0186">Copper</keyword>
<gene>
    <name evidence="7" type="ORF">PRELSG_1242000</name>
</gene>
<comment type="similarity">
    <text evidence="5">Belongs to the copper transporter (Ctr) (TC 1.A.56) family. SLC31A subfamily.</text>
</comment>
<evidence type="ECO:0000313" key="7">
    <source>
        <dbReference type="EMBL" id="CRH01536.1"/>
    </source>
</evidence>
<accession>A0A1J1HAK0</accession>
<keyword evidence="8" id="KW-1185">Reference proteome</keyword>
<evidence type="ECO:0000313" key="8">
    <source>
        <dbReference type="Proteomes" id="UP000220158"/>
    </source>
</evidence>
<proteinExistence type="inferred from homology"/>
<dbReference type="OrthoDB" id="73901at2759"/>
<keyword evidence="6" id="KW-0732">Signal</keyword>
<keyword evidence="5" id="KW-0187">Copper transport</keyword>
<feature type="chain" id="PRO_5012339662" description="Copper transport protein" evidence="6">
    <location>
        <begin position="24"/>
        <end position="238"/>
    </location>
</feature>
<keyword evidence="2 5" id="KW-0812">Transmembrane</keyword>
<evidence type="ECO:0000256" key="4">
    <source>
        <dbReference type="ARBA" id="ARBA00023136"/>
    </source>
</evidence>
<name>A0A1J1HAK0_PLARL</name>
<evidence type="ECO:0000256" key="2">
    <source>
        <dbReference type="ARBA" id="ARBA00022692"/>
    </source>
</evidence>
<keyword evidence="5" id="KW-0406">Ion transport</keyword>
<dbReference type="GeneID" id="39737664"/>
<dbReference type="KEGG" id="prel:PRELSG_1242000"/>
<evidence type="ECO:0000256" key="3">
    <source>
        <dbReference type="ARBA" id="ARBA00022989"/>
    </source>
</evidence>
<dbReference type="PANTHER" id="PTHR12483">
    <property type="entry name" value="SOLUTE CARRIER FAMILY 31 COPPER TRANSPORTERS"/>
    <property type="match status" value="1"/>
</dbReference>
<feature type="signal peptide" evidence="6">
    <location>
        <begin position="1"/>
        <end position="23"/>
    </location>
</feature>
<sequence length="238" mass="27451">MNKYIAFIVPLIILLLNSIIINASSNNSKDKCTPDLKISCSHKCCKKKLSFLQECWENYKKYSEIISNHLKNENNKNQISQDHNMDSMEHSESMPMSFQFSTHTIILFKSWETLSDGSYFISLIICFIFGLISVILKVLRLYIERSLPKTNDTNVFTSEVLFKNNTIRMVLSFVIYSWDYLLMLIVMTFNVGLFFSVIFGLSFGFFLFGSHFITSKKCATTDLDIHKQFYGDPACCGC</sequence>
<evidence type="ECO:0000256" key="5">
    <source>
        <dbReference type="RuleBase" id="RU367022"/>
    </source>
</evidence>
<keyword evidence="5" id="KW-0813">Transport</keyword>
<feature type="transmembrane region" description="Helical" evidence="5">
    <location>
        <begin position="119"/>
        <end position="139"/>
    </location>
</feature>